<feature type="transmembrane region" description="Helical" evidence="8">
    <location>
        <begin position="21"/>
        <end position="40"/>
    </location>
</feature>
<proteinExistence type="inferred from homology"/>
<feature type="transmembrane region" description="Helical" evidence="8">
    <location>
        <begin position="596"/>
        <end position="623"/>
    </location>
</feature>
<keyword evidence="6 8" id="KW-1133">Transmembrane helix</keyword>
<organism evidence="9 10">
    <name type="scientific">Kribbella hippodromi</name>
    <dbReference type="NCBI Taxonomy" id="434347"/>
    <lineage>
        <taxon>Bacteria</taxon>
        <taxon>Bacillati</taxon>
        <taxon>Actinomycetota</taxon>
        <taxon>Actinomycetes</taxon>
        <taxon>Propionibacteriales</taxon>
        <taxon>Kribbellaceae</taxon>
        <taxon>Kribbella</taxon>
    </lineage>
</organism>
<dbReference type="RefSeq" id="WP_344235570.1">
    <property type="nucleotide sequence ID" value="NZ_BAAAPH010000013.1"/>
</dbReference>
<dbReference type="SUPFAM" id="SSF81345">
    <property type="entry name" value="ABC transporter involved in vitamin B12 uptake, BtuC"/>
    <property type="match status" value="2"/>
</dbReference>
<feature type="transmembrane region" description="Helical" evidence="8">
    <location>
        <begin position="161"/>
        <end position="183"/>
    </location>
</feature>
<evidence type="ECO:0000313" key="10">
    <source>
        <dbReference type="Proteomes" id="UP001501705"/>
    </source>
</evidence>
<feature type="transmembrane region" description="Helical" evidence="8">
    <location>
        <begin position="327"/>
        <end position="346"/>
    </location>
</feature>
<comment type="caution">
    <text evidence="9">The sequence shown here is derived from an EMBL/GenBank/DDBJ whole genome shotgun (WGS) entry which is preliminary data.</text>
</comment>
<keyword evidence="10" id="KW-1185">Reference proteome</keyword>
<evidence type="ECO:0000256" key="8">
    <source>
        <dbReference type="SAM" id="Phobius"/>
    </source>
</evidence>
<gene>
    <name evidence="9" type="primary">cdtC</name>
    <name evidence="9" type="ORF">GCM10009804_43250</name>
</gene>
<feature type="transmembrane region" description="Helical" evidence="8">
    <location>
        <begin position="246"/>
        <end position="263"/>
    </location>
</feature>
<feature type="transmembrane region" description="Helical" evidence="8">
    <location>
        <begin position="422"/>
        <end position="443"/>
    </location>
</feature>
<protein>
    <submittedName>
        <fullName evidence="9">Siderophore ABC transporter permease CdtC</fullName>
    </submittedName>
</protein>
<keyword evidence="7 8" id="KW-0472">Membrane</keyword>
<feature type="transmembrane region" description="Helical" evidence="8">
    <location>
        <begin position="203"/>
        <end position="225"/>
    </location>
</feature>
<evidence type="ECO:0000256" key="5">
    <source>
        <dbReference type="ARBA" id="ARBA00022692"/>
    </source>
</evidence>
<name>A0ABN2DRF3_9ACTN</name>
<comment type="similarity">
    <text evidence="2">Belongs to the binding-protein-dependent transport system permease family. FecCD subfamily.</text>
</comment>
<keyword evidence="5 8" id="KW-0812">Transmembrane</keyword>
<feature type="transmembrane region" description="Helical" evidence="8">
    <location>
        <begin position="367"/>
        <end position="388"/>
    </location>
</feature>
<evidence type="ECO:0000256" key="7">
    <source>
        <dbReference type="ARBA" id="ARBA00023136"/>
    </source>
</evidence>
<keyword evidence="4" id="KW-1003">Cell membrane</keyword>
<dbReference type="Gene3D" id="1.10.3470.10">
    <property type="entry name" value="ABC transporter involved in vitamin B12 uptake, BtuC"/>
    <property type="match status" value="2"/>
</dbReference>
<feature type="transmembrane region" description="Helical" evidence="8">
    <location>
        <begin position="666"/>
        <end position="685"/>
    </location>
</feature>
<feature type="transmembrane region" description="Helical" evidence="8">
    <location>
        <begin position="76"/>
        <end position="97"/>
    </location>
</feature>
<dbReference type="Proteomes" id="UP001501705">
    <property type="component" value="Unassembled WGS sequence"/>
</dbReference>
<feature type="transmembrane region" description="Helical" evidence="8">
    <location>
        <begin position="507"/>
        <end position="529"/>
    </location>
</feature>
<feature type="transmembrane region" description="Helical" evidence="8">
    <location>
        <begin position="549"/>
        <end position="568"/>
    </location>
</feature>
<keyword evidence="3" id="KW-0813">Transport</keyword>
<sequence>MTQVTAPAAETLRQPVRTVRVAGVFVLVAAAIIVLAAVHLTQGTSSVGAGDLVRLVIGRGSDDALNVLIASRLPRLLAGVLVGVALGVAGAGLQSLARNPLASPDTLGVNAGAYLAVVVVAAFGIPLPVLPAGGVAFLGGLAAAGLVLALSAGGTTGPTRLILAGSAVAMALAGVATLLLLLYREETVGTFAWGAGTLVQTDLQAVTQMAPIVALGIFGAFLLAAKLDILTLGDDTASVLGVHVRRVRILTTLVTVLLSAAAVTVAGPVGFVGLVAPVLVRLIAPIVPGVLRHRVLLPLAGLAGVLVVLASDVVLRAVFGGQAGVEIPTGIMTMVVGAVVLVWLARRHRDSGRSPGGTGSGVRSRRTFWLVTVALGVLLVVALVGAMLTGDAFLRTGDLLNWITGRSGRAITYVLDQRIPRVLSAVLCGAALAIAGTTVQAVCRNPLAEPGILGITGGAGVGAVAILILVPSASIWLLSGTAAVAALITFGLVYVVSWRGGLSSDRLVLIGVGVSSAATAIITLLIVATDPWNLSLAMTWLSGSTYGRTLPQVVPVTIALLVLTPLIVHVRRELDLLALDDDVPRILGVRLERTRLVMLLAAALLTAAAVSAIGVVGFVGLVAPHAARALVGGRHARILPVAALLGAVLVSLADSLGRTLLAPAQIPAGLLTALIGAPYFVYLLWRTRVPSR</sequence>
<evidence type="ECO:0000256" key="6">
    <source>
        <dbReference type="ARBA" id="ARBA00022989"/>
    </source>
</evidence>
<dbReference type="NCBIfam" id="NF007867">
    <property type="entry name" value="PRK10577.1-3"/>
    <property type="match status" value="1"/>
</dbReference>
<evidence type="ECO:0000313" key="9">
    <source>
        <dbReference type="EMBL" id="GAA1582018.1"/>
    </source>
</evidence>
<feature type="transmembrane region" description="Helical" evidence="8">
    <location>
        <begin position="295"/>
        <end position="315"/>
    </location>
</feature>
<accession>A0ABN2DRF3</accession>
<feature type="transmembrane region" description="Helical" evidence="8">
    <location>
        <begin position="109"/>
        <end position="129"/>
    </location>
</feature>
<evidence type="ECO:0000256" key="1">
    <source>
        <dbReference type="ARBA" id="ARBA00004651"/>
    </source>
</evidence>
<feature type="transmembrane region" description="Helical" evidence="8">
    <location>
        <begin position="269"/>
        <end position="288"/>
    </location>
</feature>
<reference evidence="9 10" key="1">
    <citation type="journal article" date="2019" name="Int. J. Syst. Evol. Microbiol.">
        <title>The Global Catalogue of Microorganisms (GCM) 10K type strain sequencing project: providing services to taxonomists for standard genome sequencing and annotation.</title>
        <authorList>
            <consortium name="The Broad Institute Genomics Platform"/>
            <consortium name="The Broad Institute Genome Sequencing Center for Infectious Disease"/>
            <person name="Wu L."/>
            <person name="Ma J."/>
        </authorList>
    </citation>
    <scope>NUCLEOTIDE SEQUENCE [LARGE SCALE GENOMIC DNA]</scope>
    <source>
        <strain evidence="9 10">JCM 15572</strain>
    </source>
</reference>
<evidence type="ECO:0000256" key="3">
    <source>
        <dbReference type="ARBA" id="ARBA00022448"/>
    </source>
</evidence>
<feature type="transmembrane region" description="Helical" evidence="8">
    <location>
        <begin position="635"/>
        <end position="654"/>
    </location>
</feature>
<dbReference type="InterPro" id="IPR037294">
    <property type="entry name" value="ABC_BtuC-like"/>
</dbReference>
<feature type="transmembrane region" description="Helical" evidence="8">
    <location>
        <begin position="450"/>
        <end position="469"/>
    </location>
</feature>
<dbReference type="CDD" id="cd06550">
    <property type="entry name" value="TM_ABC_iron-siderophores_like"/>
    <property type="match status" value="2"/>
</dbReference>
<dbReference type="Pfam" id="PF01032">
    <property type="entry name" value="FecCD"/>
    <property type="match status" value="2"/>
</dbReference>
<feature type="transmembrane region" description="Helical" evidence="8">
    <location>
        <begin position="475"/>
        <end position="495"/>
    </location>
</feature>
<evidence type="ECO:0000256" key="2">
    <source>
        <dbReference type="ARBA" id="ARBA00007935"/>
    </source>
</evidence>
<dbReference type="PANTHER" id="PTHR30472">
    <property type="entry name" value="FERRIC ENTEROBACTIN TRANSPORT SYSTEM PERMEASE PROTEIN"/>
    <property type="match status" value="1"/>
</dbReference>
<feature type="transmembrane region" description="Helical" evidence="8">
    <location>
        <begin position="135"/>
        <end position="154"/>
    </location>
</feature>
<comment type="subcellular location">
    <subcellularLocation>
        <location evidence="1">Cell membrane</location>
        <topology evidence="1">Multi-pass membrane protein</topology>
    </subcellularLocation>
</comment>
<dbReference type="EMBL" id="BAAAPH010000013">
    <property type="protein sequence ID" value="GAA1582018.1"/>
    <property type="molecule type" value="Genomic_DNA"/>
</dbReference>
<dbReference type="InterPro" id="IPR000522">
    <property type="entry name" value="ABC_transptr_permease_BtuC"/>
</dbReference>
<dbReference type="PANTHER" id="PTHR30472:SF37">
    <property type="entry name" value="FE(3+) DICITRATE TRANSPORT SYSTEM PERMEASE PROTEIN FECD-RELATED"/>
    <property type="match status" value="1"/>
</dbReference>
<evidence type="ECO:0000256" key="4">
    <source>
        <dbReference type="ARBA" id="ARBA00022475"/>
    </source>
</evidence>